<gene>
    <name evidence="9" type="ORF">ZIOFF_037609</name>
</gene>
<evidence type="ECO:0000259" key="8">
    <source>
        <dbReference type="PROSITE" id="PS51671"/>
    </source>
</evidence>
<dbReference type="Pfam" id="PF22754">
    <property type="entry name" value="bHLH-TF_ACT-like_plant"/>
    <property type="match status" value="1"/>
</dbReference>
<dbReference type="FunFam" id="4.10.280.10:FF:000078">
    <property type="entry name" value="Transcription factor bHLH13"/>
    <property type="match status" value="1"/>
</dbReference>
<keyword evidence="2 5" id="KW-0805">Transcription regulation</keyword>
<dbReference type="CDD" id="cd04873">
    <property type="entry name" value="ACT_UUR-ACR-like"/>
    <property type="match status" value="1"/>
</dbReference>
<dbReference type="EMBL" id="JACMSC010000010">
    <property type="protein sequence ID" value="KAG6505255.1"/>
    <property type="molecule type" value="Genomic_DNA"/>
</dbReference>
<feature type="domain" description="ACT" evidence="8">
    <location>
        <begin position="536"/>
        <end position="599"/>
    </location>
</feature>
<feature type="compositionally biased region" description="Basic and acidic residues" evidence="6">
    <location>
        <begin position="419"/>
        <end position="433"/>
    </location>
</feature>
<evidence type="ECO:0000256" key="6">
    <source>
        <dbReference type="SAM" id="MobiDB-lite"/>
    </source>
</evidence>
<feature type="region of interest" description="Disordered" evidence="6">
    <location>
        <begin position="359"/>
        <end position="378"/>
    </location>
</feature>
<organism evidence="9 10">
    <name type="scientific">Zingiber officinale</name>
    <name type="common">Ginger</name>
    <name type="synonym">Amomum zingiber</name>
    <dbReference type="NCBI Taxonomy" id="94328"/>
    <lineage>
        <taxon>Eukaryota</taxon>
        <taxon>Viridiplantae</taxon>
        <taxon>Streptophyta</taxon>
        <taxon>Embryophyta</taxon>
        <taxon>Tracheophyta</taxon>
        <taxon>Spermatophyta</taxon>
        <taxon>Magnoliopsida</taxon>
        <taxon>Liliopsida</taxon>
        <taxon>Zingiberales</taxon>
        <taxon>Zingiberaceae</taxon>
        <taxon>Zingiber</taxon>
    </lineage>
</organism>
<dbReference type="GO" id="GO:0003700">
    <property type="term" value="F:DNA-binding transcription factor activity"/>
    <property type="evidence" value="ECO:0007669"/>
    <property type="project" value="InterPro"/>
</dbReference>
<dbReference type="GO" id="GO:0000976">
    <property type="term" value="F:transcription cis-regulatory region binding"/>
    <property type="evidence" value="ECO:0007669"/>
    <property type="project" value="TreeGrafter"/>
</dbReference>
<protein>
    <recommendedName>
        <fullName evidence="5">Transcription factor</fullName>
        <shortName evidence="5">bHLH transcription factor</shortName>
    </recommendedName>
    <alternativeName>
        <fullName evidence="5">Basic helix-loop-helix protein</fullName>
    </alternativeName>
</protein>
<dbReference type="GO" id="GO:0005634">
    <property type="term" value="C:nucleus"/>
    <property type="evidence" value="ECO:0007669"/>
    <property type="project" value="UniProtKB-SubCell"/>
</dbReference>
<keyword evidence="3 5" id="KW-0804">Transcription</keyword>
<dbReference type="Pfam" id="PF00010">
    <property type="entry name" value="HLH"/>
    <property type="match status" value="1"/>
</dbReference>
<keyword evidence="4 5" id="KW-0539">Nucleus</keyword>
<comment type="subcellular location">
    <subcellularLocation>
        <location evidence="1 5">Nucleus</location>
    </subcellularLocation>
</comment>
<dbReference type="Pfam" id="PF14215">
    <property type="entry name" value="bHLH-MYC_N"/>
    <property type="match status" value="1"/>
</dbReference>
<evidence type="ECO:0000313" key="9">
    <source>
        <dbReference type="EMBL" id="KAG6505255.1"/>
    </source>
</evidence>
<dbReference type="CDD" id="cd11449">
    <property type="entry name" value="bHLH_AtAIB_like"/>
    <property type="match status" value="1"/>
</dbReference>
<dbReference type="Proteomes" id="UP000734854">
    <property type="component" value="Unassembled WGS sequence"/>
</dbReference>
<feature type="compositionally biased region" description="Low complexity" evidence="6">
    <location>
        <begin position="359"/>
        <end position="373"/>
    </location>
</feature>
<dbReference type="InterPro" id="IPR011598">
    <property type="entry name" value="bHLH_dom"/>
</dbReference>
<evidence type="ECO:0000256" key="5">
    <source>
        <dbReference type="RuleBase" id="RU369104"/>
    </source>
</evidence>
<dbReference type="InterPro" id="IPR045084">
    <property type="entry name" value="AIB/MYC-like"/>
</dbReference>
<evidence type="ECO:0000256" key="1">
    <source>
        <dbReference type="ARBA" id="ARBA00004123"/>
    </source>
</evidence>
<dbReference type="GO" id="GO:0046983">
    <property type="term" value="F:protein dimerization activity"/>
    <property type="evidence" value="ECO:0007669"/>
    <property type="project" value="InterPro"/>
</dbReference>
<feature type="domain" description="BHLH" evidence="7">
    <location>
        <begin position="446"/>
        <end position="495"/>
    </location>
</feature>
<sequence length="599" mass="66560">MGAFWTDDDRKMAVAVLGPQAFDYLDARHAASPDGHLTAVGGGNGDLQNKLQDLVEGPGSAWACAIFWQISRSVDGELVLGWGDGYCQELGDGEEESGGFSSHPLDGVRQKMRKRLLERLHALSGGLDDENYALRLDRITDAEMYFLVSMYFSFPRGDDAPGRAFASGKHIWISEGELMSPACSNYCVRAYLARSAGFRTIVFVPCDAGVLELGSVNGLPERFETLQMIISVFGQGHIKLTAVAGEKTDKNMSPVSAFPYSAKDQVDKFPKLIFGTDLSTGRRNANERASIVKREQIQMDIITKHSDRHQTSPLVNGAAMPQWNQNHAINSLQQHFRNGSPYVRQANGVIGNDPVMNQLHQQQQQQPPGQQQHLESHSRPLLASGQINFISEALANTPSTGMLMTRTGAADSELSDVEIPSKEENPVTMEDRRPRKRGRKPANGREEPLNHVEAERQRREKLNQRFYALRAVVPNISKMDKASLLGDAITYITELQKKLKEMEAEREMWGDPSFMDYKHQVHWPEINVQEARDEVIVQVSCPMDRHPVSRVIQALKDSQINVVDSKVSASNGCVLHTFVVKPLGTEQLTSEKLMAALNS</sequence>
<dbReference type="InterPro" id="IPR002912">
    <property type="entry name" value="ACT_dom"/>
</dbReference>
<dbReference type="SMART" id="SM00353">
    <property type="entry name" value="HLH"/>
    <property type="match status" value="1"/>
</dbReference>
<evidence type="ECO:0000259" key="7">
    <source>
        <dbReference type="PROSITE" id="PS50888"/>
    </source>
</evidence>
<evidence type="ECO:0000256" key="3">
    <source>
        <dbReference type="ARBA" id="ARBA00023163"/>
    </source>
</evidence>
<dbReference type="InterPro" id="IPR025610">
    <property type="entry name" value="MYC/MYB_N"/>
</dbReference>
<name>A0A8J5L9T6_ZINOF</name>
<feature type="compositionally biased region" description="Basic and acidic residues" evidence="6">
    <location>
        <begin position="443"/>
        <end position="457"/>
    </location>
</feature>
<dbReference type="PANTHER" id="PTHR11514:SF139">
    <property type="entry name" value="TRANSCRIPTION FACTOR"/>
    <property type="match status" value="1"/>
</dbReference>
<keyword evidence="10" id="KW-1185">Reference proteome</keyword>
<evidence type="ECO:0000256" key="2">
    <source>
        <dbReference type="ARBA" id="ARBA00023015"/>
    </source>
</evidence>
<dbReference type="InterPro" id="IPR054502">
    <property type="entry name" value="bHLH-TF_ACT-like_plant"/>
</dbReference>
<comment type="caution">
    <text evidence="9">The sequence shown here is derived from an EMBL/GenBank/DDBJ whole genome shotgun (WGS) entry which is preliminary data.</text>
</comment>
<reference evidence="9 10" key="1">
    <citation type="submission" date="2020-08" db="EMBL/GenBank/DDBJ databases">
        <title>Plant Genome Project.</title>
        <authorList>
            <person name="Zhang R.-G."/>
        </authorList>
    </citation>
    <scope>NUCLEOTIDE SEQUENCE [LARGE SCALE GENOMIC DNA]</scope>
    <source>
        <tissue evidence="9">Rhizome</tissue>
    </source>
</reference>
<accession>A0A8J5L9T6</accession>
<dbReference type="PROSITE" id="PS51671">
    <property type="entry name" value="ACT"/>
    <property type="match status" value="1"/>
</dbReference>
<proteinExistence type="predicted"/>
<evidence type="ECO:0000313" key="10">
    <source>
        <dbReference type="Proteomes" id="UP000734854"/>
    </source>
</evidence>
<dbReference type="PROSITE" id="PS50888">
    <property type="entry name" value="BHLH"/>
    <property type="match status" value="1"/>
</dbReference>
<feature type="region of interest" description="Disordered" evidence="6">
    <location>
        <begin position="410"/>
        <end position="457"/>
    </location>
</feature>
<dbReference type="OrthoDB" id="677168at2759"/>
<dbReference type="PANTHER" id="PTHR11514">
    <property type="entry name" value="MYC"/>
    <property type="match status" value="1"/>
</dbReference>
<dbReference type="AlphaFoldDB" id="A0A8J5L9T6"/>
<evidence type="ECO:0000256" key="4">
    <source>
        <dbReference type="ARBA" id="ARBA00023242"/>
    </source>
</evidence>